<protein>
    <recommendedName>
        <fullName evidence="5">Toxic anion resistance protein</fullName>
    </recommendedName>
</protein>
<evidence type="ECO:0000256" key="1">
    <source>
        <dbReference type="ARBA" id="ARBA00005541"/>
    </source>
</evidence>
<proteinExistence type="inferred from homology"/>
<evidence type="ECO:0000313" key="4">
    <source>
        <dbReference type="Proteomes" id="UP000252038"/>
    </source>
</evidence>
<dbReference type="InterPro" id="IPR008863">
    <property type="entry name" value="Toxic_anion-R_TelA"/>
</dbReference>
<organism evidence="3 4">
    <name type="scientific">Chromobacterium phragmitis</name>
    <dbReference type="NCBI Taxonomy" id="2202141"/>
    <lineage>
        <taxon>Bacteria</taxon>
        <taxon>Pseudomonadati</taxon>
        <taxon>Pseudomonadota</taxon>
        <taxon>Betaproteobacteria</taxon>
        <taxon>Neisseriales</taxon>
        <taxon>Chromobacteriaceae</taxon>
        <taxon>Chromobacterium</taxon>
    </lineage>
</organism>
<evidence type="ECO:0008006" key="5">
    <source>
        <dbReference type="Google" id="ProtNLM"/>
    </source>
</evidence>
<evidence type="ECO:0000313" key="3">
    <source>
        <dbReference type="EMBL" id="AXE33925.1"/>
    </source>
</evidence>
<reference evidence="3 4" key="1">
    <citation type="submission" date="2018-05" db="EMBL/GenBank/DDBJ databases">
        <title>Genome sequencing, assembly and analysis of the novel insecticidal bacterium, Chromobacterium phragmitis.</title>
        <authorList>
            <person name="Sparks M.E."/>
            <person name="Blackburn M.B."/>
            <person name="Gundersen-Rindal D.E."/>
        </authorList>
    </citation>
    <scope>NUCLEOTIDE SEQUENCE [LARGE SCALE GENOMIC DNA]</scope>
    <source>
        <strain evidence="3">IIBBL 274-1</strain>
    </source>
</reference>
<feature type="region of interest" description="Disordered" evidence="2">
    <location>
        <begin position="1"/>
        <end position="28"/>
    </location>
</feature>
<dbReference type="EMBL" id="CP029554">
    <property type="protein sequence ID" value="AXE33925.1"/>
    <property type="molecule type" value="Genomic_DNA"/>
</dbReference>
<dbReference type="Pfam" id="PF05816">
    <property type="entry name" value="TelA"/>
    <property type="match status" value="1"/>
</dbReference>
<name>A0A344UF77_9NEIS</name>
<dbReference type="AlphaFoldDB" id="A0A344UF77"/>
<feature type="compositionally biased region" description="Low complexity" evidence="2">
    <location>
        <begin position="19"/>
        <end position="28"/>
    </location>
</feature>
<evidence type="ECO:0000256" key="2">
    <source>
        <dbReference type="SAM" id="MobiDB-lite"/>
    </source>
</evidence>
<comment type="similarity">
    <text evidence="1">Belongs to the TelA family.</text>
</comment>
<dbReference type="PANTHER" id="PTHR38432:SF1">
    <property type="entry name" value="TELA-LIKE PROTEIN SAOUHSC_01408"/>
    <property type="match status" value="1"/>
</dbReference>
<sequence length="364" mass="40198">MSQYQNLFGQPQAAPVPSPATAAHPALAQAVSPPSHAVDPALLAQLRQIASERLDEIGGGQTKQLLVLSDQLLAKTRASDTGAFGRGMNDVLRLMSTVQFEQLGEAGGVSGLVDKIRRGLRLAKVDLTQAFDSAKGQIDKICDDLRQRLRVLQADNQWLGSAYGANLNDMRELEDILPALEALREEEAAKLAIVQQEDPMQAAEQRQRVDRLGRRAEAIALQIHQAKLRALQIKGLEDANRGIHDDFRALLENAIPAWSTEISMGLLSLRQKANIEISNKVKDQIQASMKRAADQIHDNVLGAERALQRQPVDVATLRQVQDKTLAMIRAKIQLVEQRGQQRLQTVQELARMDEELKQALRQPA</sequence>
<dbReference type="Proteomes" id="UP000252038">
    <property type="component" value="Chromosome"/>
</dbReference>
<dbReference type="KEGG" id="chrb:DK843_06140"/>
<dbReference type="RefSeq" id="WP_114072807.1">
    <property type="nucleotide sequence ID" value="NZ_CP029554.1"/>
</dbReference>
<gene>
    <name evidence="3" type="ORF">DK843_06140</name>
</gene>
<dbReference type="PANTHER" id="PTHR38432">
    <property type="entry name" value="TELA-LIKE PROTEIN SAOUHSC_01408"/>
    <property type="match status" value="1"/>
</dbReference>
<accession>A0A344UF77</accession>